<gene>
    <name evidence="1" type="ORF">LAMO00422_LOCUS23322</name>
</gene>
<dbReference type="GO" id="GO:0008967">
    <property type="term" value="F:phosphoglycolate phosphatase activity"/>
    <property type="evidence" value="ECO:0007669"/>
    <property type="project" value="TreeGrafter"/>
</dbReference>
<dbReference type="Gene3D" id="3.40.50.1000">
    <property type="entry name" value="HAD superfamily/HAD-like"/>
    <property type="match status" value="1"/>
</dbReference>
<dbReference type="Pfam" id="PF13419">
    <property type="entry name" value="HAD_2"/>
    <property type="match status" value="1"/>
</dbReference>
<name>A0A7S0DUJ3_9EUKA</name>
<dbReference type="EMBL" id="HBEM01034137">
    <property type="protein sequence ID" value="CAD8464356.1"/>
    <property type="molecule type" value="Transcribed_RNA"/>
</dbReference>
<dbReference type="PANTHER" id="PTHR43434">
    <property type="entry name" value="PHOSPHOGLYCOLATE PHOSPHATASE"/>
    <property type="match status" value="1"/>
</dbReference>
<dbReference type="SUPFAM" id="SSF56784">
    <property type="entry name" value="HAD-like"/>
    <property type="match status" value="1"/>
</dbReference>
<protein>
    <recommendedName>
        <fullName evidence="2">Phosphoglycolate phosphatase</fullName>
    </recommendedName>
</protein>
<accession>A0A7S0DUJ3</accession>
<dbReference type="InterPro" id="IPR023198">
    <property type="entry name" value="PGP-like_dom2"/>
</dbReference>
<dbReference type="Gene3D" id="1.10.150.240">
    <property type="entry name" value="Putative phosphatase, domain 2"/>
    <property type="match status" value="1"/>
</dbReference>
<dbReference type="InterPro" id="IPR050155">
    <property type="entry name" value="HAD-like_hydrolase_sf"/>
</dbReference>
<dbReference type="InterPro" id="IPR023214">
    <property type="entry name" value="HAD_sf"/>
</dbReference>
<dbReference type="GO" id="GO:0006281">
    <property type="term" value="P:DNA repair"/>
    <property type="evidence" value="ECO:0007669"/>
    <property type="project" value="TreeGrafter"/>
</dbReference>
<proteinExistence type="predicted"/>
<reference evidence="1" key="1">
    <citation type="submission" date="2021-01" db="EMBL/GenBank/DDBJ databases">
        <authorList>
            <person name="Corre E."/>
            <person name="Pelletier E."/>
            <person name="Niang G."/>
            <person name="Scheremetjew M."/>
            <person name="Finn R."/>
            <person name="Kale V."/>
            <person name="Holt S."/>
            <person name="Cochrane G."/>
            <person name="Meng A."/>
            <person name="Brown T."/>
            <person name="Cohen L."/>
        </authorList>
    </citation>
    <scope>NUCLEOTIDE SEQUENCE</scope>
    <source>
        <strain evidence="1">CCMP2058</strain>
    </source>
</reference>
<organism evidence="1">
    <name type="scientific">Amorphochlora amoebiformis</name>
    <dbReference type="NCBI Taxonomy" id="1561963"/>
    <lineage>
        <taxon>Eukaryota</taxon>
        <taxon>Sar</taxon>
        <taxon>Rhizaria</taxon>
        <taxon>Cercozoa</taxon>
        <taxon>Chlorarachniophyceae</taxon>
        <taxon>Amorphochlora</taxon>
    </lineage>
</organism>
<dbReference type="NCBIfam" id="TIGR01549">
    <property type="entry name" value="HAD-SF-IA-v1"/>
    <property type="match status" value="1"/>
</dbReference>
<evidence type="ECO:0000313" key="1">
    <source>
        <dbReference type="EMBL" id="CAD8464356.1"/>
    </source>
</evidence>
<dbReference type="InterPro" id="IPR006439">
    <property type="entry name" value="HAD-SF_hydro_IA"/>
</dbReference>
<dbReference type="InterPro" id="IPR041492">
    <property type="entry name" value="HAD_2"/>
</dbReference>
<dbReference type="AlphaFoldDB" id="A0A7S0DUJ3"/>
<dbReference type="PANTHER" id="PTHR43434:SF1">
    <property type="entry name" value="PHOSPHOGLYCOLATE PHOSPHATASE"/>
    <property type="match status" value="1"/>
</dbReference>
<sequence>MDGTLVSSTSLAHEASNAVLQKFGFRTISREEYGQGTKFTTPVRLAWHAGIKDDDKAQAMGDAFDSSIIDLVTADNVPMFQGMRQLIDGLLKLDIKIAILSNASGGYVRRVAQKHGMSSMFRIQWGADDALRPKPHPDGLLSILERLKVDPKASRTVYIGDSVSDGKAARSAGMTSVGVGWGENKKEVLMDSGAFDIVFSQVSQLDQFLLAAHRNK</sequence>
<evidence type="ECO:0008006" key="2">
    <source>
        <dbReference type="Google" id="ProtNLM"/>
    </source>
</evidence>
<dbReference type="InterPro" id="IPR036412">
    <property type="entry name" value="HAD-like_sf"/>
</dbReference>